<sequence length="168" mass="19083">MSDEQRTPPELVGDERATLTSVLQWQRDTLRMKCAGLTDEQLRRKAVPPSGLSLLGLVRHLAEVERGWFRNVLGGEDVRGYFPKNEAGEWTEFHVEDADPAEAFRIWEDTCERSRKIVAAAESLDVRGHFGDQPYSLHYILAHMIEEYARHNGHADLLREAIDGVTGE</sequence>
<dbReference type="OrthoDB" id="4548523at2"/>
<dbReference type="STRING" id="68223.GCA_002028425_07116"/>
<accession>A0A0F4IHK9</accession>
<dbReference type="RefSeq" id="WP_045952329.1">
    <property type="nucleotide sequence ID" value="NZ_JZWV01001478.1"/>
</dbReference>
<evidence type="ECO:0000313" key="1">
    <source>
        <dbReference type="EMBL" id="KJY20938.1"/>
    </source>
</evidence>
<reference evidence="1 2" key="1">
    <citation type="submission" date="2015-02" db="EMBL/GenBank/DDBJ databases">
        <authorList>
            <person name="Ju K.-S."/>
            <person name="Doroghazi J.R."/>
            <person name="Metcalf W."/>
        </authorList>
    </citation>
    <scope>NUCLEOTIDE SEQUENCE [LARGE SCALE GENOMIC DNA]</scope>
    <source>
        <strain evidence="1 2">NRRL ISP-5550</strain>
    </source>
</reference>
<gene>
    <name evidence="1" type="ORF">VR44_38480</name>
</gene>
<proteinExistence type="predicted"/>
<dbReference type="InterPro" id="IPR034660">
    <property type="entry name" value="DinB/YfiT-like"/>
</dbReference>
<organism evidence="1 2">
    <name type="scientific">Streptomyces katrae</name>
    <dbReference type="NCBI Taxonomy" id="68223"/>
    <lineage>
        <taxon>Bacteria</taxon>
        <taxon>Bacillati</taxon>
        <taxon>Actinomycetota</taxon>
        <taxon>Actinomycetes</taxon>
        <taxon>Kitasatosporales</taxon>
        <taxon>Streptomycetaceae</taxon>
        <taxon>Streptomyces</taxon>
    </lineage>
</organism>
<dbReference type="EMBL" id="JZWV01001478">
    <property type="protein sequence ID" value="KJY20938.1"/>
    <property type="molecule type" value="Genomic_DNA"/>
</dbReference>
<dbReference type="InterPro" id="IPR007061">
    <property type="entry name" value="MST-like"/>
</dbReference>
<dbReference type="Pfam" id="PF04978">
    <property type="entry name" value="MST"/>
    <property type="match status" value="1"/>
</dbReference>
<comment type="caution">
    <text evidence="1">The sequence shown here is derived from an EMBL/GenBank/DDBJ whole genome shotgun (WGS) entry which is preliminary data.</text>
</comment>
<protein>
    <submittedName>
        <fullName evidence="1">Mini-circle protein</fullName>
    </submittedName>
</protein>
<keyword evidence="2" id="KW-1185">Reference proteome</keyword>
<dbReference type="PATRIC" id="fig|68223.7.peg.5346"/>
<dbReference type="AlphaFoldDB" id="A0A0F4IHK9"/>
<dbReference type="Proteomes" id="UP000033551">
    <property type="component" value="Unassembled WGS sequence"/>
</dbReference>
<dbReference type="SUPFAM" id="SSF109854">
    <property type="entry name" value="DinB/YfiT-like putative metalloenzymes"/>
    <property type="match status" value="1"/>
</dbReference>
<dbReference type="Gene3D" id="1.20.120.450">
    <property type="entry name" value="dinb family like domain"/>
    <property type="match status" value="1"/>
</dbReference>
<evidence type="ECO:0000313" key="2">
    <source>
        <dbReference type="Proteomes" id="UP000033551"/>
    </source>
</evidence>
<name>A0A0F4IHK9_9ACTN</name>